<proteinExistence type="predicted"/>
<organism evidence="1 2">
    <name type="scientific">Nocardia mexicana</name>
    <dbReference type="NCBI Taxonomy" id="279262"/>
    <lineage>
        <taxon>Bacteria</taxon>
        <taxon>Bacillati</taxon>
        <taxon>Actinomycetota</taxon>
        <taxon>Actinomycetes</taxon>
        <taxon>Mycobacteriales</taxon>
        <taxon>Nocardiaceae</taxon>
        <taxon>Nocardia</taxon>
    </lineage>
</organism>
<keyword evidence="2" id="KW-1185">Reference proteome</keyword>
<protein>
    <submittedName>
        <fullName evidence="1">Deazaflavin-dependent oxidoreductase (Nitroreductase family)</fullName>
    </submittedName>
</protein>
<dbReference type="Gene3D" id="2.30.110.10">
    <property type="entry name" value="Electron Transport, Fmn-binding Protein, Chain A"/>
    <property type="match status" value="1"/>
</dbReference>
<dbReference type="Pfam" id="PF04075">
    <property type="entry name" value="F420H2_quin_red"/>
    <property type="match status" value="1"/>
</dbReference>
<sequence length="74" mass="8673">MGRPRHPAWSANLDAAEHAEIHSGGERFKVRVRRLTGADRDRAWHRAVAYWPGYTMEQRLATGRPFRLYELTRI</sequence>
<dbReference type="AlphaFoldDB" id="A0A370HF71"/>
<dbReference type="EMBL" id="QQAZ01000001">
    <property type="protein sequence ID" value="RDI55894.1"/>
    <property type="molecule type" value="Genomic_DNA"/>
</dbReference>
<evidence type="ECO:0000313" key="1">
    <source>
        <dbReference type="EMBL" id="RDI55894.1"/>
    </source>
</evidence>
<dbReference type="InterPro" id="IPR004378">
    <property type="entry name" value="F420H2_quin_Rdtase"/>
</dbReference>
<comment type="caution">
    <text evidence="1">The sequence shown here is derived from an EMBL/GenBank/DDBJ whole genome shotgun (WGS) entry which is preliminary data.</text>
</comment>
<dbReference type="NCBIfam" id="TIGR00026">
    <property type="entry name" value="hi_GC_TIGR00026"/>
    <property type="match status" value="1"/>
</dbReference>
<accession>A0A370HF71</accession>
<dbReference type="Proteomes" id="UP000255355">
    <property type="component" value="Unassembled WGS sequence"/>
</dbReference>
<dbReference type="STRING" id="1210089.GCA_001613165_01985"/>
<dbReference type="GO" id="GO:0016491">
    <property type="term" value="F:oxidoreductase activity"/>
    <property type="evidence" value="ECO:0007669"/>
    <property type="project" value="InterPro"/>
</dbReference>
<name>A0A370HF71_9NOCA</name>
<gene>
    <name evidence="1" type="ORF">DFR68_101730</name>
</gene>
<reference evidence="1 2" key="1">
    <citation type="submission" date="2018-07" db="EMBL/GenBank/DDBJ databases">
        <title>Genomic Encyclopedia of Type Strains, Phase IV (KMG-IV): sequencing the most valuable type-strain genomes for metagenomic binning, comparative biology and taxonomic classification.</title>
        <authorList>
            <person name="Goeker M."/>
        </authorList>
    </citation>
    <scope>NUCLEOTIDE SEQUENCE [LARGE SCALE GENOMIC DNA]</scope>
    <source>
        <strain evidence="1 2">DSM 44952</strain>
    </source>
</reference>
<evidence type="ECO:0000313" key="2">
    <source>
        <dbReference type="Proteomes" id="UP000255355"/>
    </source>
</evidence>
<dbReference type="InterPro" id="IPR012349">
    <property type="entry name" value="Split_barrel_FMN-bd"/>
</dbReference>